<feature type="domain" description="Alpha-L-rhamnosidase concanavalin-like" evidence="5">
    <location>
        <begin position="359"/>
        <end position="462"/>
    </location>
</feature>
<evidence type="ECO:0000313" key="10">
    <source>
        <dbReference type="Proteomes" id="UP000658656"/>
    </source>
</evidence>
<evidence type="ECO:0000256" key="3">
    <source>
        <dbReference type="ARBA" id="ARBA00022801"/>
    </source>
</evidence>
<feature type="domain" description="Alpha-L-rhamnosidase C-terminal" evidence="8">
    <location>
        <begin position="812"/>
        <end position="886"/>
    </location>
</feature>
<comment type="caution">
    <text evidence="9">The sequence shown here is derived from an EMBL/GenBank/DDBJ whole genome shotgun (WGS) entry which is preliminary data.</text>
</comment>
<evidence type="ECO:0000256" key="1">
    <source>
        <dbReference type="ARBA" id="ARBA00001445"/>
    </source>
</evidence>
<feature type="domain" description="Alpha-L-rhamnosidase six-hairpin glycosidase" evidence="7">
    <location>
        <begin position="467"/>
        <end position="807"/>
    </location>
</feature>
<name>A0A8H9J1B3_9PSEU</name>
<dbReference type="AlphaFoldDB" id="A0A8H9J1B3"/>
<feature type="domain" description="Bacterial alpha-L-rhamnosidase N-terminal" evidence="6">
    <location>
        <begin position="177"/>
        <end position="349"/>
    </location>
</feature>
<organism evidence="9 10">
    <name type="scientific">Amycolatopsis bartoniae</name>
    <dbReference type="NCBI Taxonomy" id="941986"/>
    <lineage>
        <taxon>Bacteria</taxon>
        <taxon>Bacillati</taxon>
        <taxon>Actinomycetota</taxon>
        <taxon>Actinomycetes</taxon>
        <taxon>Pseudonocardiales</taxon>
        <taxon>Pseudonocardiaceae</taxon>
        <taxon>Amycolatopsis</taxon>
    </lineage>
</organism>
<dbReference type="InterPro" id="IPR013783">
    <property type="entry name" value="Ig-like_fold"/>
</dbReference>
<dbReference type="EC" id="3.2.1.40" evidence="2"/>
<dbReference type="Gene3D" id="2.60.40.10">
    <property type="entry name" value="Immunoglobulins"/>
    <property type="match status" value="1"/>
</dbReference>
<evidence type="ECO:0000259" key="5">
    <source>
        <dbReference type="Pfam" id="PF05592"/>
    </source>
</evidence>
<keyword evidence="4" id="KW-0732">Signal</keyword>
<evidence type="ECO:0000259" key="8">
    <source>
        <dbReference type="Pfam" id="PF17390"/>
    </source>
</evidence>
<gene>
    <name evidence="9" type="ORF">GCM10017566_67230</name>
</gene>
<dbReference type="PANTHER" id="PTHR33307:SF11">
    <property type="entry name" value="ALPHA-L-RHAMNOSIDASE"/>
    <property type="match status" value="1"/>
</dbReference>
<dbReference type="Pfam" id="PF25788">
    <property type="entry name" value="Ig_Rha78A_N"/>
    <property type="match status" value="1"/>
</dbReference>
<dbReference type="InterPro" id="IPR008928">
    <property type="entry name" value="6-hairpin_glycosidase_sf"/>
</dbReference>
<keyword evidence="10" id="KW-1185">Reference proteome</keyword>
<dbReference type="Pfam" id="PF17390">
    <property type="entry name" value="Bac_rhamnosid_C"/>
    <property type="match status" value="1"/>
</dbReference>
<evidence type="ECO:0000313" key="9">
    <source>
        <dbReference type="EMBL" id="GHF83724.1"/>
    </source>
</evidence>
<dbReference type="GO" id="GO:0005975">
    <property type="term" value="P:carbohydrate metabolic process"/>
    <property type="evidence" value="ECO:0007669"/>
    <property type="project" value="InterPro"/>
</dbReference>
<comment type="catalytic activity">
    <reaction evidence="1">
        <text>Hydrolysis of terminal non-reducing alpha-L-rhamnose residues in alpha-L-rhamnosides.</text>
        <dbReference type="EC" id="3.2.1.40"/>
    </reaction>
</comment>
<dbReference type="Proteomes" id="UP000658656">
    <property type="component" value="Unassembled WGS sequence"/>
</dbReference>
<reference evidence="9" key="1">
    <citation type="journal article" date="2014" name="Int. J. Syst. Evol. Microbiol.">
        <title>Complete genome sequence of Corynebacterium casei LMG S-19264T (=DSM 44701T), isolated from a smear-ripened cheese.</title>
        <authorList>
            <consortium name="US DOE Joint Genome Institute (JGI-PGF)"/>
            <person name="Walter F."/>
            <person name="Albersmeier A."/>
            <person name="Kalinowski J."/>
            <person name="Ruckert C."/>
        </authorList>
    </citation>
    <scope>NUCLEOTIDE SEQUENCE</scope>
    <source>
        <strain evidence="9">CGMCC 4.7679</strain>
    </source>
</reference>
<dbReference type="Pfam" id="PF17389">
    <property type="entry name" value="Bac_rhamnosid6H"/>
    <property type="match status" value="1"/>
</dbReference>
<dbReference type="SUPFAM" id="SSF48208">
    <property type="entry name" value="Six-hairpin glycosidases"/>
    <property type="match status" value="1"/>
</dbReference>
<accession>A0A8H9J1B3</accession>
<protein>
    <recommendedName>
        <fullName evidence="2">alpha-L-rhamnosidase</fullName>
        <ecNumber evidence="2">3.2.1.40</ecNumber>
    </recommendedName>
</protein>
<dbReference type="Gene3D" id="2.60.420.10">
    <property type="entry name" value="Maltose phosphorylase, domain 3"/>
    <property type="match status" value="1"/>
</dbReference>
<feature type="chain" id="PRO_5034782253" description="alpha-L-rhamnosidase" evidence="4">
    <location>
        <begin position="26"/>
        <end position="896"/>
    </location>
</feature>
<dbReference type="InterPro" id="IPR035396">
    <property type="entry name" value="Bac_rhamnosid6H"/>
</dbReference>
<keyword evidence="3" id="KW-0378">Hydrolase</keyword>
<dbReference type="InterPro" id="IPR035398">
    <property type="entry name" value="Bac_rhamnosid_C"/>
</dbReference>
<dbReference type="Gene3D" id="2.60.120.260">
    <property type="entry name" value="Galactose-binding domain-like"/>
    <property type="match status" value="2"/>
</dbReference>
<evidence type="ECO:0000256" key="4">
    <source>
        <dbReference type="SAM" id="SignalP"/>
    </source>
</evidence>
<dbReference type="Pfam" id="PF08531">
    <property type="entry name" value="Bac_rhamnosid_N"/>
    <property type="match status" value="1"/>
</dbReference>
<dbReference type="OrthoDB" id="9761045at2"/>
<evidence type="ECO:0000259" key="7">
    <source>
        <dbReference type="Pfam" id="PF17389"/>
    </source>
</evidence>
<dbReference type="PANTHER" id="PTHR33307">
    <property type="entry name" value="ALPHA-RHAMNOSIDASE (EUROFUNG)"/>
    <property type="match status" value="1"/>
</dbReference>
<dbReference type="RefSeq" id="WP_145936020.1">
    <property type="nucleotide sequence ID" value="NZ_BNAV01000016.1"/>
</dbReference>
<sequence length="896" mass="96421">MNHRRPLLTLLTAVLLAVSGPAATAAPGGGHLGQPTALRTENLVEPIGIDAAKPLLSWLPPAPGQAAYEVRATLDTPSRPRELWDSGKVRSADTSNIAYGGPALHARDHVRWQVRIWDAAGRVSPWSAQSSWEMGLLSAADWSARWIENPSYDYTQPDGKETPLPVFGKAFSVRGPVKQARLYTTGLGMYAATLNGRPVGDAVLEPGQTTYSAEVDYRTYDLTRALRPGTNTIGLETGSGTYQRVKTPGRYFFGNTLEQYTVYGEPKVIAQLEVTYQDGRRDVVSSDGTWRTALGPTTFSSWWSGEEYDARRGNGTDWQQASVVKLSQTTTPRDTTPLRANPRPPVTVAETVRPTDIRKLADGSYILDFGANRSGWPSLSVAGQAGDTVTMIPAEKLAADGTLDISSTGAKPGSQIAYRYTLSGHGVEKWHPQFTYSGYRYLQVSGLRTAPAKDTVTMDVIHAANPSASEFTSSSDLLNQIHAITERSIQSNMMSVLTDCPDREKGPYTGDNLHNIDALLTDYDMSAFQPQLVRNMATAQRQPGDESPGLIANIAPEFHRVLPTKLQYPQGTIEFLDEVNWGGAIVRIPWQLYQTYGDTRTMATYYDNMVAWLDYEAANKAANNGDIPGLGDWSATDNTTPMQLAITAGYYTAAHDMASIAQVLRKTADQTKYTALAGQLAAEFTARFRHVDATGVFYGSDSEASNAMALDAGLVAPADRAAVLDRLVASVRKAGNHITTGSVALGPLFRALQAGNRNDVLYDMVVNPTSPGYGYLIASGHTTLSESLDGGGSQNHHFLGEVDAWFVGGVAGIRQAPGSVGYRALEIAPALVGDLTHAAGSYRTPFGTVSSSWTKSAHRFQLEVTVPPGATATVHLPGSSAAHTVGAGQYTFTTSI</sequence>
<dbReference type="InterPro" id="IPR012341">
    <property type="entry name" value="6hp_glycosidase-like_sf"/>
</dbReference>
<dbReference type="InterPro" id="IPR013737">
    <property type="entry name" value="Bac_rhamnosid_N"/>
</dbReference>
<dbReference type="InterPro" id="IPR008902">
    <property type="entry name" value="Rhamnosid_concanavalin"/>
</dbReference>
<dbReference type="PIRSF" id="PIRSF010631">
    <property type="entry name" value="A-rhamnsds"/>
    <property type="match status" value="1"/>
</dbReference>
<dbReference type="InterPro" id="IPR016007">
    <property type="entry name" value="Alpha_rhamnosid"/>
</dbReference>
<dbReference type="GO" id="GO:0030596">
    <property type="term" value="F:alpha-L-rhamnosidase activity"/>
    <property type="evidence" value="ECO:0007669"/>
    <property type="project" value="UniProtKB-EC"/>
</dbReference>
<evidence type="ECO:0000256" key="2">
    <source>
        <dbReference type="ARBA" id="ARBA00012652"/>
    </source>
</evidence>
<feature type="signal peptide" evidence="4">
    <location>
        <begin position="1"/>
        <end position="25"/>
    </location>
</feature>
<proteinExistence type="predicted"/>
<evidence type="ECO:0000259" key="6">
    <source>
        <dbReference type="Pfam" id="PF08531"/>
    </source>
</evidence>
<dbReference type="EMBL" id="BNAV01000016">
    <property type="protein sequence ID" value="GHF83724.1"/>
    <property type="molecule type" value="Genomic_DNA"/>
</dbReference>
<dbReference type="Pfam" id="PF05592">
    <property type="entry name" value="Bac_rhamnosid"/>
    <property type="match status" value="1"/>
</dbReference>
<dbReference type="Gene3D" id="1.50.10.10">
    <property type="match status" value="1"/>
</dbReference>
<reference evidence="9" key="2">
    <citation type="submission" date="2020-09" db="EMBL/GenBank/DDBJ databases">
        <authorList>
            <person name="Sun Q."/>
            <person name="Zhou Y."/>
        </authorList>
    </citation>
    <scope>NUCLEOTIDE SEQUENCE</scope>
    <source>
        <strain evidence="9">CGMCC 4.7679</strain>
    </source>
</reference>